<evidence type="ECO:0000313" key="1">
    <source>
        <dbReference type="EMBL" id="SDO92043.1"/>
    </source>
</evidence>
<dbReference type="Proteomes" id="UP000198860">
    <property type="component" value="Unassembled WGS sequence"/>
</dbReference>
<gene>
    <name evidence="1" type="ORF">SAMN05421677_10981</name>
</gene>
<keyword evidence="2" id="KW-1185">Reference proteome</keyword>
<evidence type="ECO:0000313" key="2">
    <source>
        <dbReference type="Proteomes" id="UP000198860"/>
    </source>
</evidence>
<dbReference type="AlphaFoldDB" id="A0A1H0NH87"/>
<dbReference type="STRING" id="240303.SAMN05421677_10981"/>
<organism evidence="1 2">
    <name type="scientific">Halobacillus aidingensis</name>
    <dbReference type="NCBI Taxonomy" id="240303"/>
    <lineage>
        <taxon>Bacteria</taxon>
        <taxon>Bacillati</taxon>
        <taxon>Bacillota</taxon>
        <taxon>Bacilli</taxon>
        <taxon>Bacillales</taxon>
        <taxon>Bacillaceae</taxon>
        <taxon>Halobacillus</taxon>
    </lineage>
</organism>
<reference evidence="2" key="1">
    <citation type="submission" date="2016-10" db="EMBL/GenBank/DDBJ databases">
        <authorList>
            <person name="Varghese N."/>
            <person name="Submissions S."/>
        </authorList>
    </citation>
    <scope>NUCLEOTIDE SEQUENCE [LARGE SCALE GENOMIC DNA]</scope>
    <source>
        <strain evidence="2">CGMCC 1.3703</strain>
    </source>
</reference>
<sequence length="52" mass="6037">MLTVAVYSSLMIFVLAKLGSVPAQTVMNVFRMKNQSSHFYHKKRYERTLSAR</sequence>
<proteinExistence type="predicted"/>
<accession>A0A1H0NH87</accession>
<protein>
    <submittedName>
        <fullName evidence="1">Uncharacterized protein</fullName>
    </submittedName>
</protein>
<name>A0A1H0NH87_HALAD</name>
<dbReference type="EMBL" id="FNIZ01000009">
    <property type="protein sequence ID" value="SDO92043.1"/>
    <property type="molecule type" value="Genomic_DNA"/>
</dbReference>